<gene>
    <name evidence="1" type="ORF">SAMN05660297_03459</name>
</gene>
<proteinExistence type="predicted"/>
<name>A0A1I0H3P9_9FIRM</name>
<organism evidence="1 2">
    <name type="scientific">Natronincola peptidivorans</name>
    <dbReference type="NCBI Taxonomy" id="426128"/>
    <lineage>
        <taxon>Bacteria</taxon>
        <taxon>Bacillati</taxon>
        <taxon>Bacillota</taxon>
        <taxon>Clostridia</taxon>
        <taxon>Peptostreptococcales</taxon>
        <taxon>Natronincolaceae</taxon>
        <taxon>Natronincola</taxon>
    </lineage>
</organism>
<dbReference type="RefSeq" id="WP_090446795.1">
    <property type="nucleotide sequence ID" value="NZ_FOHU01000031.1"/>
</dbReference>
<sequence length="313" mass="35875">MKKYIVVLIILISIVLGGCNKELEWNEFTWVDYSFGNQHIYKAAIFIPFKFNGADERYYVQLDTGATTFLNGNSFKDIKANYEILAKQNQQPSVIAMDGILANYEFQHKYFGIRQDYGPTLEQLEKAEYKKIGNLGLSFFKERILIINFPEERFAIVKGEEDIPEYIKENSTFLDIDIRNNKLFLDVKIGDRNLTLAYDTGASFFDVVTTETVWTHLIESEENQADKIIQGPSFDNMAQLKGTSAANDLQIGGLTIEKPTVYYEDSGLMNLNFEEYPYEIDGIIGNALFYDDYILTIDLINNKFGIMEVDIEG</sequence>
<keyword evidence="1" id="KW-0378">Hydrolase</keyword>
<keyword evidence="1" id="KW-0645">Protease</keyword>
<dbReference type="GO" id="GO:0006508">
    <property type="term" value="P:proteolysis"/>
    <property type="evidence" value="ECO:0007669"/>
    <property type="project" value="UniProtKB-KW"/>
</dbReference>
<evidence type="ECO:0000313" key="2">
    <source>
        <dbReference type="Proteomes" id="UP000199568"/>
    </source>
</evidence>
<dbReference type="EMBL" id="FOHU01000031">
    <property type="protein sequence ID" value="SET77456.1"/>
    <property type="molecule type" value="Genomic_DNA"/>
</dbReference>
<dbReference type="AlphaFoldDB" id="A0A1I0H3P9"/>
<keyword evidence="2" id="KW-1185">Reference proteome</keyword>
<dbReference type="PROSITE" id="PS51257">
    <property type="entry name" value="PROKAR_LIPOPROTEIN"/>
    <property type="match status" value="1"/>
</dbReference>
<accession>A0A1I0H3P9</accession>
<protein>
    <submittedName>
        <fullName evidence="1">Aspartyl protease</fullName>
    </submittedName>
</protein>
<dbReference type="GO" id="GO:0008233">
    <property type="term" value="F:peptidase activity"/>
    <property type="evidence" value="ECO:0007669"/>
    <property type="project" value="UniProtKB-KW"/>
</dbReference>
<evidence type="ECO:0000313" key="1">
    <source>
        <dbReference type="EMBL" id="SET77456.1"/>
    </source>
</evidence>
<reference evidence="1 2" key="1">
    <citation type="submission" date="2016-10" db="EMBL/GenBank/DDBJ databases">
        <authorList>
            <person name="de Groot N.N."/>
        </authorList>
    </citation>
    <scope>NUCLEOTIDE SEQUENCE [LARGE SCALE GENOMIC DNA]</scope>
    <source>
        <strain evidence="1 2">DSM 18979</strain>
    </source>
</reference>
<dbReference type="Proteomes" id="UP000199568">
    <property type="component" value="Unassembled WGS sequence"/>
</dbReference>